<dbReference type="Pfam" id="PF18465">
    <property type="entry name" value="Rieske_3"/>
    <property type="match status" value="1"/>
</dbReference>
<evidence type="ECO:0000256" key="3">
    <source>
        <dbReference type="ARBA" id="ARBA00023014"/>
    </source>
</evidence>
<evidence type="ECO:0000313" key="8">
    <source>
        <dbReference type="EMBL" id="GHF60180.1"/>
    </source>
</evidence>
<dbReference type="InterPro" id="IPR006657">
    <property type="entry name" value="MoPterin_dinucl-bd_dom"/>
</dbReference>
<dbReference type="GO" id="GO:0046872">
    <property type="term" value="F:metal ion binding"/>
    <property type="evidence" value="ECO:0007669"/>
    <property type="project" value="UniProtKB-KW"/>
</dbReference>
<keyword evidence="2" id="KW-0408">Iron</keyword>
<evidence type="ECO:0000256" key="4">
    <source>
        <dbReference type="SAM" id="MobiDB-lite"/>
    </source>
</evidence>
<dbReference type="PANTHER" id="PTHR43105">
    <property type="entry name" value="RESPIRATORY NITRATE REDUCTASE"/>
    <property type="match status" value="1"/>
</dbReference>
<evidence type="ECO:0000256" key="1">
    <source>
        <dbReference type="ARBA" id="ARBA00022723"/>
    </source>
</evidence>
<dbReference type="SUPFAM" id="SSF50692">
    <property type="entry name" value="ADC-like"/>
    <property type="match status" value="1"/>
</dbReference>
<dbReference type="PANTHER" id="PTHR43105:SF10">
    <property type="entry name" value="NADH-QUINONE OXIDOREDUCTASE SUBUNIT G"/>
    <property type="match status" value="1"/>
</dbReference>
<evidence type="ECO:0000259" key="5">
    <source>
        <dbReference type="Pfam" id="PF00384"/>
    </source>
</evidence>
<evidence type="ECO:0000313" key="9">
    <source>
        <dbReference type="EMBL" id="MBB5378760.1"/>
    </source>
</evidence>
<keyword evidence="3" id="KW-0411">Iron-sulfur</keyword>
<gene>
    <name evidence="8" type="ORF">GCM10017781_40400</name>
    <name evidence="9" type="ORF">HNQ07_004267</name>
</gene>
<dbReference type="GO" id="GO:0050611">
    <property type="term" value="F:arsenate reductase (azurin) activity"/>
    <property type="evidence" value="ECO:0007669"/>
    <property type="project" value="UniProtKB-EC"/>
</dbReference>
<evidence type="ECO:0000313" key="11">
    <source>
        <dbReference type="Proteomes" id="UP000619376"/>
    </source>
</evidence>
<dbReference type="GO" id="GO:0003954">
    <property type="term" value="F:NADH dehydrogenase activity"/>
    <property type="evidence" value="ECO:0007669"/>
    <property type="project" value="TreeGrafter"/>
</dbReference>
<dbReference type="SUPFAM" id="SSF53706">
    <property type="entry name" value="Formate dehydrogenase/DMSO reductase, domains 1-3"/>
    <property type="match status" value="1"/>
</dbReference>
<feature type="domain" description="Molybdopterin oxidoreductase" evidence="5">
    <location>
        <begin position="123"/>
        <end position="483"/>
    </location>
</feature>
<dbReference type="Pfam" id="PF00384">
    <property type="entry name" value="Molybdopterin"/>
    <property type="match status" value="2"/>
</dbReference>
<dbReference type="GO" id="GO:0043546">
    <property type="term" value="F:molybdopterin cofactor binding"/>
    <property type="evidence" value="ECO:0007669"/>
    <property type="project" value="InterPro"/>
</dbReference>
<reference evidence="9 10" key="3">
    <citation type="submission" date="2020-08" db="EMBL/GenBank/DDBJ databases">
        <title>Genomic Encyclopedia of Type Strains, Phase IV (KMG-IV): sequencing the most valuable type-strain genomes for metagenomic binning, comparative biology and taxonomic classification.</title>
        <authorList>
            <person name="Goeker M."/>
        </authorList>
    </citation>
    <scope>NUCLEOTIDE SEQUENCE [LARGE SCALE GENOMIC DNA]</scope>
    <source>
        <strain evidence="9 10">DSM 27521</strain>
    </source>
</reference>
<dbReference type="Gene3D" id="3.40.50.740">
    <property type="match status" value="1"/>
</dbReference>
<dbReference type="InterPro" id="IPR050123">
    <property type="entry name" value="Prok_molybdopt-oxidoreductase"/>
</dbReference>
<feature type="region of interest" description="Disordered" evidence="4">
    <location>
        <begin position="92"/>
        <end position="113"/>
    </location>
</feature>
<proteinExistence type="predicted"/>
<reference evidence="8" key="4">
    <citation type="submission" date="2024-05" db="EMBL/GenBank/DDBJ databases">
        <authorList>
            <person name="Sun Q."/>
            <person name="Zhou Y."/>
        </authorList>
    </citation>
    <scope>NUCLEOTIDE SEQUENCE</scope>
    <source>
        <strain evidence="8">CGMCC 1.18437</strain>
    </source>
</reference>
<dbReference type="Proteomes" id="UP000539473">
    <property type="component" value="Unassembled WGS sequence"/>
</dbReference>
<organism evidence="9 10">
    <name type="scientific">Deinococcus metalli</name>
    <dbReference type="NCBI Taxonomy" id="1141878"/>
    <lineage>
        <taxon>Bacteria</taxon>
        <taxon>Thermotogati</taxon>
        <taxon>Deinococcota</taxon>
        <taxon>Deinococci</taxon>
        <taxon>Deinococcales</taxon>
        <taxon>Deinococcaceae</taxon>
        <taxon>Deinococcus</taxon>
    </lineage>
</organism>
<feature type="domain" description="Molybdopterin dinucleotide-binding" evidence="6">
    <location>
        <begin position="720"/>
        <end position="825"/>
    </location>
</feature>
<dbReference type="Gene3D" id="2.40.40.20">
    <property type="match status" value="1"/>
</dbReference>
<evidence type="ECO:0000259" key="7">
    <source>
        <dbReference type="Pfam" id="PF18465"/>
    </source>
</evidence>
<keyword evidence="9" id="KW-0560">Oxidoreductase</keyword>
<dbReference type="AlphaFoldDB" id="A0A7W8KIF7"/>
<dbReference type="Pfam" id="PF01568">
    <property type="entry name" value="Molydop_binding"/>
    <property type="match status" value="1"/>
</dbReference>
<dbReference type="GO" id="GO:0016020">
    <property type="term" value="C:membrane"/>
    <property type="evidence" value="ECO:0007669"/>
    <property type="project" value="TreeGrafter"/>
</dbReference>
<dbReference type="InterPro" id="IPR009010">
    <property type="entry name" value="Asp_de-COase-like_dom_sf"/>
</dbReference>
<comment type="caution">
    <text evidence="9">The sequence shown here is derived from an EMBL/GenBank/DDBJ whole genome shotgun (WGS) entry which is preliminary data.</text>
</comment>
<dbReference type="InterPro" id="IPR041632">
    <property type="entry name" value="AioA/IdrA_3Fe-4S"/>
</dbReference>
<feature type="domain" description="Molybdopterin oxidoreductase" evidence="5">
    <location>
        <begin position="526"/>
        <end position="589"/>
    </location>
</feature>
<accession>A0A7W8KIF7</accession>
<dbReference type="EC" id="1.20.9.1" evidence="9"/>
<dbReference type="Proteomes" id="UP000619376">
    <property type="component" value="Unassembled WGS sequence"/>
</dbReference>
<name>A0A7W8KIF7_9DEIO</name>
<dbReference type="GO" id="GO:0022904">
    <property type="term" value="P:respiratory electron transport chain"/>
    <property type="evidence" value="ECO:0007669"/>
    <property type="project" value="TreeGrafter"/>
</dbReference>
<sequence length="852" mass="94140">MAVYKRYDQLPLPPKGAEVHNTVCQYCTVGCGYKVYVWPAGKDGGLAANQNAFGRDFTAPQPPIAGQPYTEAMHSVITRGGKQMNVAIVPAKDSPINRNGDHSSRGGSNALTLFDESRPTRDRLKYPMLRVGDSFQAIPWQEALNLMAGIIKGVYDQHGPDALTAKAYDHGGGGGGFENNWGIGSLFFTGLKMQYVAIHNRPAYNSEVWGSRDRGVHELNYTAEDARLTDTLILWGANPYETASVFYTEHMLPNFEGGTETEKDEAFPGEAKVPTRLIVVDPRRTSSLTIAESIDKDRVLHLRPNLGTDYILANAIARAIHQQGWHDQAFIDARTEKETWADYAEKSLRIGIPYATVMKEAEAITGVKRADMEQAALWMARPKSGARRRSLLIYEKGMIWNLKNYDQIAAVTQLAVLAGNIGKPGTGVGRQGGHQEGYVRPGYPGTRPPPNVDEYLKAGSGKFYWVIGTNPFLTTLDNQAYRKRINARTKVLTDALSLDGVMGEPGTTQGLIDRVLEQVGSGDGLFMVVQDLYMTETAQAAHLVLPAAGWGEANLTSINCNSRLLRLYEQFMDPPGDAKPDWQIMSLVAGRLADLYRAEGNTEAVARFSGMTSWKKDEDPFLEGSKAFKDNAVSPADEATLEAENYKGVTYAMLKQLGQKGVQTPVRQEGGKVVGTKRRYSQRFATDSGKFKWYGTDAWAGYPEQIDKYLHGDMARQYPFWMTTGRNQTIWQTAYHDRRIAEKMLNVPLPYIELHPQDGAKLGLAAGDIAEVSNMEGNGTFLVHLTDAVRPGMIFALQYHPRGTSNSMISNYTDPKTTIPWYKGTRVSIRRTSGRLASVASVTSALEGNEFR</sequence>
<dbReference type="RefSeq" id="WP_184115510.1">
    <property type="nucleotide sequence ID" value="NZ_BNAJ01000014.1"/>
</dbReference>
<reference evidence="8" key="1">
    <citation type="journal article" date="2014" name="Int. J. Syst. Evol. Microbiol.">
        <title>Complete genome of a new Firmicutes species belonging to the dominant human colonic microbiota ('Ruminococcus bicirculans') reveals two chromosomes and a selective capacity to utilize plant glucans.</title>
        <authorList>
            <consortium name="NISC Comparative Sequencing Program"/>
            <person name="Wegmann U."/>
            <person name="Louis P."/>
            <person name="Goesmann A."/>
            <person name="Henrissat B."/>
            <person name="Duncan S.H."/>
            <person name="Flint H.J."/>
        </authorList>
    </citation>
    <scope>NUCLEOTIDE SEQUENCE</scope>
    <source>
        <strain evidence="8">CGMCC 1.18437</strain>
    </source>
</reference>
<evidence type="ECO:0000259" key="6">
    <source>
        <dbReference type="Pfam" id="PF01568"/>
    </source>
</evidence>
<dbReference type="GO" id="GO:0051536">
    <property type="term" value="F:iron-sulfur cluster binding"/>
    <property type="evidence" value="ECO:0007669"/>
    <property type="project" value="UniProtKB-KW"/>
</dbReference>
<keyword evidence="1" id="KW-0479">Metal-binding</keyword>
<dbReference type="InterPro" id="IPR006656">
    <property type="entry name" value="Mopterin_OxRdtase"/>
</dbReference>
<dbReference type="NCBIfam" id="TIGR02693">
    <property type="entry name" value="arsenite_ox_L"/>
    <property type="match status" value="1"/>
</dbReference>
<dbReference type="EMBL" id="BNAJ01000014">
    <property type="protein sequence ID" value="GHF60180.1"/>
    <property type="molecule type" value="Genomic_DNA"/>
</dbReference>
<protein>
    <submittedName>
        <fullName evidence="9">Arsenite oxidase large subunit</fullName>
        <ecNumber evidence="9">1.20.9.1</ecNumber>
    </submittedName>
</protein>
<dbReference type="Gene3D" id="3.40.228.10">
    <property type="entry name" value="Dimethylsulfoxide Reductase, domain 2"/>
    <property type="match status" value="1"/>
</dbReference>
<evidence type="ECO:0000256" key="2">
    <source>
        <dbReference type="ARBA" id="ARBA00023004"/>
    </source>
</evidence>
<feature type="domain" description="Arsenite oxidase subunit AioA/Iodate reductase subunit IdrA 3Fe-4S cluster" evidence="7">
    <location>
        <begin position="24"/>
        <end position="120"/>
    </location>
</feature>
<evidence type="ECO:0000313" key="10">
    <source>
        <dbReference type="Proteomes" id="UP000539473"/>
    </source>
</evidence>
<dbReference type="EMBL" id="JACHFK010000015">
    <property type="protein sequence ID" value="MBB5378760.1"/>
    <property type="molecule type" value="Genomic_DNA"/>
</dbReference>
<dbReference type="Gene3D" id="3.30.200.200">
    <property type="match status" value="1"/>
</dbReference>
<reference evidence="11" key="2">
    <citation type="journal article" date="2019" name="Int. J. Syst. Evol. Microbiol.">
        <title>The Global Catalogue of Microorganisms (GCM) 10K type strain sequencing project: providing services to taxonomists for standard genome sequencing and annotation.</title>
        <authorList>
            <consortium name="The Broad Institute Genomics Platform"/>
            <consortium name="The Broad Institute Genome Sequencing Center for Infectious Disease"/>
            <person name="Wu L."/>
            <person name="Ma J."/>
        </authorList>
    </citation>
    <scope>NUCLEOTIDE SEQUENCE [LARGE SCALE GENOMIC DNA]</scope>
    <source>
        <strain evidence="11">CGMCC 1.18437</strain>
    </source>
</reference>
<keyword evidence="11" id="KW-1185">Reference proteome</keyword>
<dbReference type="InterPro" id="IPR014066">
    <property type="entry name" value="AioA/IdrA_lsu"/>
</dbReference>